<reference evidence="3" key="1">
    <citation type="journal article" date="2019" name="Int. J. Syst. Evol. Microbiol.">
        <title>The Global Catalogue of Microorganisms (GCM) 10K type strain sequencing project: providing services to taxonomists for standard genome sequencing and annotation.</title>
        <authorList>
            <consortium name="The Broad Institute Genomics Platform"/>
            <consortium name="The Broad Institute Genome Sequencing Center for Infectious Disease"/>
            <person name="Wu L."/>
            <person name="Ma J."/>
        </authorList>
    </citation>
    <scope>NUCLEOTIDE SEQUENCE [LARGE SCALE GENOMIC DNA]</scope>
    <source>
        <strain evidence="3">JCM 31319</strain>
    </source>
</reference>
<dbReference type="RefSeq" id="WP_377528440.1">
    <property type="nucleotide sequence ID" value="NZ_JBHTLD010000123.1"/>
</dbReference>
<accession>A0ABW3STC6</accession>
<name>A0ABW3STC6_9BACT</name>
<sequence>MERPIMEALTSCLPAVKAARSKAKKADSKKANDKKSKPTGR</sequence>
<evidence type="ECO:0000256" key="1">
    <source>
        <dbReference type="SAM" id="MobiDB-lite"/>
    </source>
</evidence>
<protein>
    <submittedName>
        <fullName evidence="2">Uncharacterized protein</fullName>
    </submittedName>
</protein>
<keyword evidence="3" id="KW-1185">Reference proteome</keyword>
<organism evidence="2 3">
    <name type="scientific">Pontibacter rugosus</name>
    <dbReference type="NCBI Taxonomy" id="1745966"/>
    <lineage>
        <taxon>Bacteria</taxon>
        <taxon>Pseudomonadati</taxon>
        <taxon>Bacteroidota</taxon>
        <taxon>Cytophagia</taxon>
        <taxon>Cytophagales</taxon>
        <taxon>Hymenobacteraceae</taxon>
        <taxon>Pontibacter</taxon>
    </lineage>
</organism>
<evidence type="ECO:0000313" key="2">
    <source>
        <dbReference type="EMBL" id="MFD1187211.1"/>
    </source>
</evidence>
<dbReference type="Proteomes" id="UP001597094">
    <property type="component" value="Unassembled WGS sequence"/>
</dbReference>
<feature type="region of interest" description="Disordered" evidence="1">
    <location>
        <begin position="20"/>
        <end position="41"/>
    </location>
</feature>
<dbReference type="EMBL" id="JBHTLD010000123">
    <property type="protein sequence ID" value="MFD1187211.1"/>
    <property type="molecule type" value="Genomic_DNA"/>
</dbReference>
<gene>
    <name evidence="2" type="ORF">ACFQ2O_13425</name>
</gene>
<proteinExistence type="predicted"/>
<feature type="compositionally biased region" description="Basic and acidic residues" evidence="1">
    <location>
        <begin position="24"/>
        <end position="41"/>
    </location>
</feature>
<evidence type="ECO:0000313" key="3">
    <source>
        <dbReference type="Proteomes" id="UP001597094"/>
    </source>
</evidence>
<comment type="caution">
    <text evidence="2">The sequence shown here is derived from an EMBL/GenBank/DDBJ whole genome shotgun (WGS) entry which is preliminary data.</text>
</comment>